<evidence type="ECO:0000313" key="3">
    <source>
        <dbReference type="EMBL" id="KAK3377973.1"/>
    </source>
</evidence>
<feature type="compositionally biased region" description="Basic and acidic residues" evidence="2">
    <location>
        <begin position="215"/>
        <end position="235"/>
    </location>
</feature>
<evidence type="ECO:0000256" key="2">
    <source>
        <dbReference type="SAM" id="MobiDB-lite"/>
    </source>
</evidence>
<reference evidence="3" key="2">
    <citation type="submission" date="2023-06" db="EMBL/GenBank/DDBJ databases">
        <authorList>
            <consortium name="Lawrence Berkeley National Laboratory"/>
            <person name="Haridas S."/>
            <person name="Hensen N."/>
            <person name="Bonometti L."/>
            <person name="Westerberg I."/>
            <person name="Brannstrom I.O."/>
            <person name="Guillou S."/>
            <person name="Cros-Aarteil S."/>
            <person name="Calhoun S."/>
            <person name="Kuo A."/>
            <person name="Mondo S."/>
            <person name="Pangilinan J."/>
            <person name="Riley R."/>
            <person name="LaButti K."/>
            <person name="Andreopoulos B."/>
            <person name="Lipzen A."/>
            <person name="Chen C."/>
            <person name="Yanf M."/>
            <person name="Daum C."/>
            <person name="Ng V."/>
            <person name="Clum A."/>
            <person name="Steindorff A."/>
            <person name="Ohm R."/>
            <person name="Martin F."/>
            <person name="Silar P."/>
            <person name="Natvig D."/>
            <person name="Lalanne C."/>
            <person name="Gautier V."/>
            <person name="Ament-velasquez S.L."/>
            <person name="Kruys A."/>
            <person name="Hutchinson M.I."/>
            <person name="Powell A.J."/>
            <person name="Barry K."/>
            <person name="Miller A.N."/>
            <person name="Grigoriev I.V."/>
            <person name="Debuchy R."/>
            <person name="Gladieux P."/>
            <person name="Thoren M.H."/>
            <person name="Johannesson H."/>
        </authorList>
    </citation>
    <scope>NUCLEOTIDE SEQUENCE</scope>
    <source>
        <strain evidence="3">CBS 232.78</strain>
    </source>
</reference>
<dbReference type="AlphaFoldDB" id="A0AAE0KK73"/>
<organism evidence="3 4">
    <name type="scientific">Podospora didyma</name>
    <dbReference type="NCBI Taxonomy" id="330526"/>
    <lineage>
        <taxon>Eukaryota</taxon>
        <taxon>Fungi</taxon>
        <taxon>Dikarya</taxon>
        <taxon>Ascomycota</taxon>
        <taxon>Pezizomycotina</taxon>
        <taxon>Sordariomycetes</taxon>
        <taxon>Sordariomycetidae</taxon>
        <taxon>Sordariales</taxon>
        <taxon>Podosporaceae</taxon>
        <taxon>Podospora</taxon>
    </lineage>
</organism>
<feature type="compositionally biased region" description="Basic residues" evidence="2">
    <location>
        <begin position="377"/>
        <end position="387"/>
    </location>
</feature>
<dbReference type="Proteomes" id="UP001285441">
    <property type="component" value="Unassembled WGS sequence"/>
</dbReference>
<comment type="caution">
    <text evidence="3">The sequence shown here is derived from an EMBL/GenBank/DDBJ whole genome shotgun (WGS) entry which is preliminary data.</text>
</comment>
<feature type="coiled-coil region" evidence="1">
    <location>
        <begin position="178"/>
        <end position="212"/>
    </location>
</feature>
<evidence type="ECO:0000313" key="4">
    <source>
        <dbReference type="Proteomes" id="UP001285441"/>
    </source>
</evidence>
<dbReference type="EMBL" id="JAULSW010000006">
    <property type="protein sequence ID" value="KAK3377973.1"/>
    <property type="molecule type" value="Genomic_DNA"/>
</dbReference>
<feature type="region of interest" description="Disordered" evidence="2">
    <location>
        <begin position="363"/>
        <end position="413"/>
    </location>
</feature>
<keyword evidence="4" id="KW-1185">Reference proteome</keyword>
<keyword evidence="1" id="KW-0175">Coiled coil</keyword>
<sequence length="453" mass="49976">MNRLVDDVVILDDLTISFRRTIRVPDNEHVSELPPDLGPFPLFRVKDFVKSLPSEMVAKGGLLFPMYDRESMWISFSSEKYYAIKVYSGAVNVISGEPSVETAATKLHRRHKVARKESIQDYIVTPSQRWIDGIATAAGQVRQFVATPLGSGYSLEAQATGQEVAGGLQFEITPLTARATVQLEERKAQEARAKMEREMAMEIARRKQLEEMYRREMEQESMERSKGEERRERIRASSPPPRRSTRLRGEPQPQPAEMNLAPGGLIRQSIVADDTDPLGPDQWDKDNTIVFNVQILNTSHFARITGKPAPATPITAQMYASLGGAFFSLDEEKSNIAGDFDGLKSVGQLDGLKELSINPTVYSIGKPSSSSSSGKKSGSKSHHHSKHGSSGSSKTKKPPPPAKEPEPSLPVVHVPARKKLGAEFFNQGGPKIPFRSVKQLEAELGAARLVSFD</sequence>
<proteinExistence type="predicted"/>
<evidence type="ECO:0000256" key="1">
    <source>
        <dbReference type="SAM" id="Coils"/>
    </source>
</evidence>
<accession>A0AAE0KK73</accession>
<feature type="compositionally biased region" description="Low complexity" evidence="2">
    <location>
        <begin position="365"/>
        <end position="376"/>
    </location>
</feature>
<protein>
    <submittedName>
        <fullName evidence="3">Uncharacterized protein</fullName>
    </submittedName>
</protein>
<feature type="region of interest" description="Disordered" evidence="2">
    <location>
        <begin position="215"/>
        <end position="260"/>
    </location>
</feature>
<reference evidence="3" key="1">
    <citation type="journal article" date="2023" name="Mol. Phylogenet. Evol.">
        <title>Genome-scale phylogeny and comparative genomics of the fungal order Sordariales.</title>
        <authorList>
            <person name="Hensen N."/>
            <person name="Bonometti L."/>
            <person name="Westerberg I."/>
            <person name="Brannstrom I.O."/>
            <person name="Guillou S."/>
            <person name="Cros-Aarteil S."/>
            <person name="Calhoun S."/>
            <person name="Haridas S."/>
            <person name="Kuo A."/>
            <person name="Mondo S."/>
            <person name="Pangilinan J."/>
            <person name="Riley R."/>
            <person name="LaButti K."/>
            <person name="Andreopoulos B."/>
            <person name="Lipzen A."/>
            <person name="Chen C."/>
            <person name="Yan M."/>
            <person name="Daum C."/>
            <person name="Ng V."/>
            <person name="Clum A."/>
            <person name="Steindorff A."/>
            <person name="Ohm R.A."/>
            <person name="Martin F."/>
            <person name="Silar P."/>
            <person name="Natvig D.O."/>
            <person name="Lalanne C."/>
            <person name="Gautier V."/>
            <person name="Ament-Velasquez S.L."/>
            <person name="Kruys A."/>
            <person name="Hutchinson M.I."/>
            <person name="Powell A.J."/>
            <person name="Barry K."/>
            <person name="Miller A.N."/>
            <person name="Grigoriev I.V."/>
            <person name="Debuchy R."/>
            <person name="Gladieux P."/>
            <person name="Hiltunen Thoren M."/>
            <person name="Johannesson H."/>
        </authorList>
    </citation>
    <scope>NUCLEOTIDE SEQUENCE</scope>
    <source>
        <strain evidence="3">CBS 232.78</strain>
    </source>
</reference>
<name>A0AAE0KK73_9PEZI</name>
<gene>
    <name evidence="3" type="ORF">B0H63DRAFT_478477</name>
</gene>